<comment type="caution">
    <text evidence="1">The sequence shown here is derived from an EMBL/GenBank/DDBJ whole genome shotgun (WGS) entry which is preliminary data.</text>
</comment>
<dbReference type="Proteomes" id="UP000288805">
    <property type="component" value="Unassembled WGS sequence"/>
</dbReference>
<evidence type="ECO:0000313" key="2">
    <source>
        <dbReference type="Proteomes" id="UP000288805"/>
    </source>
</evidence>
<dbReference type="AlphaFoldDB" id="A0A438CZH8"/>
<dbReference type="PANTHER" id="PTHR38390:SF2">
    <property type="entry name" value="OS01G0103900 PROTEIN"/>
    <property type="match status" value="1"/>
</dbReference>
<evidence type="ECO:0000313" key="1">
    <source>
        <dbReference type="EMBL" id="RVW28630.1"/>
    </source>
</evidence>
<dbReference type="PANTHER" id="PTHR38390">
    <property type="entry name" value="OS01G0103900 PROTEIN"/>
    <property type="match status" value="1"/>
</dbReference>
<reference evidence="1 2" key="1">
    <citation type="journal article" date="2018" name="PLoS Genet.">
        <title>Population sequencing reveals clonal diversity and ancestral inbreeding in the grapevine cultivar Chardonnay.</title>
        <authorList>
            <person name="Roach M.J."/>
            <person name="Johnson D.L."/>
            <person name="Bohlmann J."/>
            <person name="van Vuuren H.J."/>
            <person name="Jones S.J."/>
            <person name="Pretorius I.S."/>
            <person name="Schmidt S.A."/>
            <person name="Borneman A.R."/>
        </authorList>
    </citation>
    <scope>NUCLEOTIDE SEQUENCE [LARGE SCALE GENOMIC DNA]</scope>
    <source>
        <strain evidence="2">cv. Chardonnay</strain>
        <tissue evidence="1">Leaf</tissue>
    </source>
</reference>
<proteinExistence type="predicted"/>
<name>A0A438CZH8_VITVI</name>
<organism evidence="1 2">
    <name type="scientific">Vitis vinifera</name>
    <name type="common">Grape</name>
    <dbReference type="NCBI Taxonomy" id="29760"/>
    <lineage>
        <taxon>Eukaryota</taxon>
        <taxon>Viridiplantae</taxon>
        <taxon>Streptophyta</taxon>
        <taxon>Embryophyta</taxon>
        <taxon>Tracheophyta</taxon>
        <taxon>Spermatophyta</taxon>
        <taxon>Magnoliopsida</taxon>
        <taxon>eudicotyledons</taxon>
        <taxon>Gunneridae</taxon>
        <taxon>Pentapetalae</taxon>
        <taxon>rosids</taxon>
        <taxon>Vitales</taxon>
        <taxon>Vitaceae</taxon>
        <taxon>Viteae</taxon>
        <taxon>Vitis</taxon>
    </lineage>
</organism>
<gene>
    <name evidence="1" type="ORF">CK203_113321</name>
</gene>
<sequence length="395" mass="44336">MAVLCFLLDLLRISPPLLRDLKQALLQLANFYAISPWRHDRIGLCYLLYNRISSSNELKIAYSPRENFGLRDFHHAVNSLPTDVFFPQTGHSGPISSADLQLSTILSDEVLYSWGGKDIVRKIILLSSCLVQNIDSTLQNTLMEAADKCVLVEFVLFEQKSSHLSDIPDNIDNFAKQIHDLDNCSLQTYPPDVRVLHGLVKRWLQDLKDDIEEPLQVRFIFKTNLVGSVNQISCNFSISFNHITDGFSPCQIGEQTMLFLPSFKSFMKLQQVSSPIDFNIIERTNLGSLSEGLIIGNSYFVTPSVCHDIEAASDEGDKTELNAQRELITSCQIPGCDLAVFQGLCSTLRSLDQGLVCSSICNLETMREAAFHCYYILYPSDGGPMLLRVNSAPFY</sequence>
<protein>
    <submittedName>
        <fullName evidence="1">Uncharacterized protein</fullName>
    </submittedName>
</protein>
<accession>A0A438CZH8</accession>
<dbReference type="EMBL" id="QGNW01001883">
    <property type="protein sequence ID" value="RVW28630.1"/>
    <property type="molecule type" value="Genomic_DNA"/>
</dbReference>